<dbReference type="Proteomes" id="UP000245119">
    <property type="component" value="Linkage Group LG9"/>
</dbReference>
<keyword evidence="3 11" id="KW-0894">Sodium channel</keyword>
<dbReference type="PANTHER" id="PTHR11690">
    <property type="entry name" value="AMILORIDE-SENSITIVE SODIUM CHANNEL-RELATED"/>
    <property type="match status" value="1"/>
</dbReference>
<feature type="transmembrane region" description="Helical" evidence="12">
    <location>
        <begin position="95"/>
        <end position="116"/>
    </location>
</feature>
<evidence type="ECO:0000313" key="13">
    <source>
        <dbReference type="EMBL" id="PVD24875.1"/>
    </source>
</evidence>
<protein>
    <submittedName>
        <fullName evidence="13">Uncharacterized protein</fullName>
    </submittedName>
</protein>
<sequence length="368" mass="41211">MKVRRVACSVRDRTGNSGCGGTRILDGDCVKYSSIGKYGLYSDLKKMDVGQEKYSHHHYTHHPRSAISLITELGSESNAHGLAKIVTSSDTKRKVIWALMVIIGFTAATLQLSLLVRKYLQFQVVELSEIKDSMPVEFPSVTVCNIEPISWRKLRLLFENGEDTELMQWLNFTMRFKFGNQHPHLTSIRAFYENLGDEAKNISHELKDLLIHCQFNQEACSVENFTTSFDGNYFNCFTFNGGTPEKRLLMHATGPQNGLSLIVSLDNDEPPLGTYGVYNKDSNILHSAGMRLVVHAPNTMPSPVDHGFDIPPGYSSSIGLKAVLNTRLSQPYGNCTTDALIGMKYKNTFFSCLQVMIQSLEIMSQAVY</sequence>
<evidence type="ECO:0000256" key="10">
    <source>
        <dbReference type="ARBA" id="ARBA00023303"/>
    </source>
</evidence>
<gene>
    <name evidence="13" type="ORF">C0Q70_15364</name>
</gene>
<evidence type="ECO:0000256" key="4">
    <source>
        <dbReference type="ARBA" id="ARBA00022692"/>
    </source>
</evidence>
<keyword evidence="2 11" id="KW-0813">Transport</keyword>
<keyword evidence="4 11" id="KW-0812">Transmembrane</keyword>
<dbReference type="GO" id="GO:0015280">
    <property type="term" value="F:ligand-gated sodium channel activity"/>
    <property type="evidence" value="ECO:0007669"/>
    <property type="project" value="TreeGrafter"/>
</dbReference>
<keyword evidence="10 11" id="KW-0407">Ion channel</keyword>
<dbReference type="InterPro" id="IPR001873">
    <property type="entry name" value="ENaC"/>
</dbReference>
<evidence type="ECO:0000256" key="3">
    <source>
        <dbReference type="ARBA" id="ARBA00022461"/>
    </source>
</evidence>
<evidence type="ECO:0000256" key="6">
    <source>
        <dbReference type="ARBA" id="ARBA00023053"/>
    </source>
</evidence>
<keyword evidence="9 11" id="KW-0739">Sodium transport</keyword>
<dbReference type="OrthoDB" id="6021021at2759"/>
<dbReference type="PRINTS" id="PR01078">
    <property type="entry name" value="AMINACHANNEL"/>
</dbReference>
<evidence type="ECO:0000256" key="2">
    <source>
        <dbReference type="ARBA" id="ARBA00022448"/>
    </source>
</evidence>
<comment type="subcellular location">
    <subcellularLocation>
        <location evidence="1">Membrane</location>
        <topology evidence="1">Multi-pass membrane protein</topology>
    </subcellularLocation>
</comment>
<name>A0A2T7NUP3_POMCA</name>
<comment type="caution">
    <text evidence="13">The sequence shown here is derived from an EMBL/GenBank/DDBJ whole genome shotgun (WGS) entry which is preliminary data.</text>
</comment>
<evidence type="ECO:0000256" key="8">
    <source>
        <dbReference type="ARBA" id="ARBA00023136"/>
    </source>
</evidence>
<evidence type="ECO:0000256" key="7">
    <source>
        <dbReference type="ARBA" id="ARBA00023065"/>
    </source>
</evidence>
<dbReference type="AlphaFoldDB" id="A0A2T7NUP3"/>
<keyword evidence="5 12" id="KW-1133">Transmembrane helix</keyword>
<keyword evidence="8 12" id="KW-0472">Membrane</keyword>
<evidence type="ECO:0000256" key="1">
    <source>
        <dbReference type="ARBA" id="ARBA00004141"/>
    </source>
</evidence>
<evidence type="ECO:0000256" key="11">
    <source>
        <dbReference type="RuleBase" id="RU000679"/>
    </source>
</evidence>
<keyword evidence="7 11" id="KW-0406">Ion transport</keyword>
<dbReference type="STRING" id="400727.A0A2T7NUP3"/>
<dbReference type="PANTHER" id="PTHR11690:SF248">
    <property type="entry name" value="PICKPOCKET 17, ISOFORM A"/>
    <property type="match status" value="1"/>
</dbReference>
<proteinExistence type="inferred from homology"/>
<keyword evidence="14" id="KW-1185">Reference proteome</keyword>
<evidence type="ECO:0000256" key="9">
    <source>
        <dbReference type="ARBA" id="ARBA00023201"/>
    </source>
</evidence>
<accession>A0A2T7NUP3</accession>
<comment type="similarity">
    <text evidence="11">Belongs to the amiloride-sensitive sodium channel (TC 1.A.6) family.</text>
</comment>
<dbReference type="EMBL" id="PZQS01000009">
    <property type="protein sequence ID" value="PVD24875.1"/>
    <property type="molecule type" value="Genomic_DNA"/>
</dbReference>
<evidence type="ECO:0000256" key="5">
    <source>
        <dbReference type="ARBA" id="ARBA00022989"/>
    </source>
</evidence>
<dbReference type="Pfam" id="PF00858">
    <property type="entry name" value="ASC"/>
    <property type="match status" value="1"/>
</dbReference>
<keyword evidence="6" id="KW-0915">Sodium</keyword>
<evidence type="ECO:0000313" key="14">
    <source>
        <dbReference type="Proteomes" id="UP000245119"/>
    </source>
</evidence>
<organism evidence="13 14">
    <name type="scientific">Pomacea canaliculata</name>
    <name type="common">Golden apple snail</name>
    <dbReference type="NCBI Taxonomy" id="400727"/>
    <lineage>
        <taxon>Eukaryota</taxon>
        <taxon>Metazoa</taxon>
        <taxon>Spiralia</taxon>
        <taxon>Lophotrochozoa</taxon>
        <taxon>Mollusca</taxon>
        <taxon>Gastropoda</taxon>
        <taxon>Caenogastropoda</taxon>
        <taxon>Architaenioglossa</taxon>
        <taxon>Ampullarioidea</taxon>
        <taxon>Ampullariidae</taxon>
        <taxon>Pomacea</taxon>
    </lineage>
</organism>
<dbReference type="Gene3D" id="2.60.470.10">
    <property type="entry name" value="Acid-sensing ion channels like domains"/>
    <property type="match status" value="1"/>
</dbReference>
<reference evidence="13 14" key="1">
    <citation type="submission" date="2018-04" db="EMBL/GenBank/DDBJ databases">
        <title>The genome of golden apple snail Pomacea canaliculata provides insight into stress tolerance and invasive adaptation.</title>
        <authorList>
            <person name="Liu C."/>
            <person name="Liu B."/>
            <person name="Ren Y."/>
            <person name="Zhang Y."/>
            <person name="Wang H."/>
            <person name="Li S."/>
            <person name="Jiang F."/>
            <person name="Yin L."/>
            <person name="Zhang G."/>
            <person name="Qian W."/>
            <person name="Fan W."/>
        </authorList>
    </citation>
    <scope>NUCLEOTIDE SEQUENCE [LARGE SCALE GENOMIC DNA]</scope>
    <source>
        <strain evidence="13">SZHN2017</strain>
        <tissue evidence="13">Muscle</tissue>
    </source>
</reference>
<dbReference type="GO" id="GO:0005886">
    <property type="term" value="C:plasma membrane"/>
    <property type="evidence" value="ECO:0007669"/>
    <property type="project" value="TreeGrafter"/>
</dbReference>
<evidence type="ECO:0000256" key="12">
    <source>
        <dbReference type="SAM" id="Phobius"/>
    </source>
</evidence>